<reference evidence="3" key="1">
    <citation type="submission" date="2025-08" db="UniProtKB">
        <authorList>
            <consortium name="RefSeq"/>
        </authorList>
    </citation>
    <scope>IDENTIFICATION</scope>
    <source>
        <tissue evidence="3">Gonad</tissue>
    </source>
</reference>
<proteinExistence type="predicted"/>
<feature type="compositionally biased region" description="Basic and acidic residues" evidence="1">
    <location>
        <begin position="84"/>
        <end position="95"/>
    </location>
</feature>
<dbReference type="Proteomes" id="UP000515135">
    <property type="component" value="Unplaced"/>
</dbReference>
<dbReference type="InterPro" id="IPR036875">
    <property type="entry name" value="Znf_CCHC_sf"/>
</dbReference>
<dbReference type="OrthoDB" id="3863715at2759"/>
<evidence type="ECO:0000313" key="3">
    <source>
        <dbReference type="RefSeq" id="XP_019637298.1"/>
    </source>
</evidence>
<sequence>MGQIKSESDAVLYKRQSVLGKISNFFWPGNRHKGRSSSFENRTVPDFRVGHVTATPGRNCRDDVFQTQSVTFQHGATQPPSHPPPHEQRQEESGRVEPVFVQTSDIAINAEDAPLSCLEICLAAEDVSGPISIIGAQPQGRGNAFWRLYPQTVGARLTLLQAGAITLRGQEASLLHKNPYVVRPDTASTRVVVSNIPLSYDNEEIAKTLRSRGYKLTSRVIDERARNKDGKLTRFLTGRRFLYIEKPSTPLPRRMSVGLFQAEFYHREQKEASQTQRLTCSNCLETGHHKSVCDKPVVCVQCKKPGHKRGDPACNLGMDSEDEQSDENSCVSDEQDRGTSPDSEEPTAPPSIVQHNTRSRSKSHSHKNNDEHKKQKKTDDTTNDKPTEMCELSDSTQPTLENWLKEQRQSYSKQKQGTKGSSKSRKKPTCT</sequence>
<dbReference type="SUPFAM" id="SSF57756">
    <property type="entry name" value="Retrovirus zinc finger-like domains"/>
    <property type="match status" value="1"/>
</dbReference>
<dbReference type="GO" id="GO:0008270">
    <property type="term" value="F:zinc ion binding"/>
    <property type="evidence" value="ECO:0007669"/>
    <property type="project" value="InterPro"/>
</dbReference>
<accession>A0A6P4ZKG7</accession>
<dbReference type="GO" id="GO:0003676">
    <property type="term" value="F:nucleic acid binding"/>
    <property type="evidence" value="ECO:0007669"/>
    <property type="project" value="InterPro"/>
</dbReference>
<feature type="compositionally biased region" description="Basic residues" evidence="1">
    <location>
        <begin position="422"/>
        <end position="431"/>
    </location>
</feature>
<evidence type="ECO:0000313" key="2">
    <source>
        <dbReference type="Proteomes" id="UP000515135"/>
    </source>
</evidence>
<dbReference type="Gene3D" id="4.10.60.10">
    <property type="entry name" value="Zinc finger, CCHC-type"/>
    <property type="match status" value="1"/>
</dbReference>
<dbReference type="KEGG" id="bbel:109479751"/>
<feature type="compositionally biased region" description="Basic residues" evidence="1">
    <location>
        <begin position="357"/>
        <end position="366"/>
    </location>
</feature>
<keyword evidence="2" id="KW-1185">Reference proteome</keyword>
<feature type="compositionally biased region" description="Basic and acidic residues" evidence="1">
    <location>
        <begin position="367"/>
        <end position="388"/>
    </location>
</feature>
<dbReference type="GeneID" id="109479751"/>
<evidence type="ECO:0000256" key="1">
    <source>
        <dbReference type="SAM" id="MobiDB-lite"/>
    </source>
</evidence>
<gene>
    <name evidence="3" type="primary">LOC109479751</name>
</gene>
<name>A0A6P4ZKG7_BRABE</name>
<feature type="compositionally biased region" description="Low complexity" evidence="1">
    <location>
        <begin position="409"/>
        <end position="421"/>
    </location>
</feature>
<feature type="region of interest" description="Disordered" evidence="1">
    <location>
        <begin position="310"/>
        <end position="431"/>
    </location>
</feature>
<organism evidence="2 3">
    <name type="scientific">Branchiostoma belcheri</name>
    <name type="common">Amphioxus</name>
    <dbReference type="NCBI Taxonomy" id="7741"/>
    <lineage>
        <taxon>Eukaryota</taxon>
        <taxon>Metazoa</taxon>
        <taxon>Chordata</taxon>
        <taxon>Cephalochordata</taxon>
        <taxon>Leptocardii</taxon>
        <taxon>Amphioxiformes</taxon>
        <taxon>Branchiostomatidae</taxon>
        <taxon>Branchiostoma</taxon>
    </lineage>
</organism>
<dbReference type="AlphaFoldDB" id="A0A6P4ZKG7"/>
<feature type="region of interest" description="Disordered" evidence="1">
    <location>
        <begin position="73"/>
        <end position="95"/>
    </location>
</feature>
<dbReference type="RefSeq" id="XP_019637298.1">
    <property type="nucleotide sequence ID" value="XM_019781739.1"/>
</dbReference>
<protein>
    <submittedName>
        <fullName evidence="3">Uncharacterized protein LOC109479751</fullName>
    </submittedName>
</protein>